<dbReference type="STRING" id="28042.GU90_18460"/>
<comment type="subcellular location">
    <subcellularLocation>
        <location evidence="8">Cell membrane</location>
        <topology evidence="8">Peripheral membrane protein</topology>
    </subcellularLocation>
    <subcellularLocation>
        <location evidence="1">Membrane</location>
    </subcellularLocation>
</comment>
<comment type="caution">
    <text evidence="9">The sequence shown here is derived from an EMBL/GenBank/DDBJ whole genome shotgun (WGS) entry which is preliminary data.</text>
</comment>
<evidence type="ECO:0000256" key="5">
    <source>
        <dbReference type="ARBA" id="ARBA00023136"/>
    </source>
</evidence>
<evidence type="ECO:0000256" key="3">
    <source>
        <dbReference type="ARBA" id="ARBA00022781"/>
    </source>
</evidence>
<evidence type="ECO:0000256" key="1">
    <source>
        <dbReference type="ARBA" id="ARBA00004370"/>
    </source>
</evidence>
<comment type="function">
    <text evidence="8">This protein is part of the stalk that links CF(0) to CF(1). It either transmits conformational changes from CF(0) to CF(1) or is implicated in proton conduction.</text>
</comment>
<dbReference type="InterPro" id="IPR000711">
    <property type="entry name" value="ATPase_OSCP/dsu"/>
</dbReference>
<evidence type="ECO:0000313" key="9">
    <source>
        <dbReference type="EMBL" id="KEI43109.1"/>
    </source>
</evidence>
<dbReference type="GO" id="GO:0046933">
    <property type="term" value="F:proton-transporting ATP synthase activity, rotational mechanism"/>
    <property type="evidence" value="ECO:0007669"/>
    <property type="project" value="UniProtKB-UniRule"/>
</dbReference>
<keyword evidence="10" id="KW-1185">Reference proteome</keyword>
<keyword evidence="8" id="KW-1003">Cell membrane</keyword>
<keyword evidence="2 8" id="KW-0813">Transport</keyword>
<evidence type="ECO:0000256" key="6">
    <source>
        <dbReference type="ARBA" id="ARBA00023196"/>
    </source>
</evidence>
<organism evidence="9 10">
    <name type="scientific">Saccharopolyspora rectivirgula</name>
    <dbReference type="NCBI Taxonomy" id="28042"/>
    <lineage>
        <taxon>Bacteria</taxon>
        <taxon>Bacillati</taxon>
        <taxon>Actinomycetota</taxon>
        <taxon>Actinomycetes</taxon>
        <taxon>Pseudonocardiales</taxon>
        <taxon>Pseudonocardiaceae</taxon>
        <taxon>Saccharopolyspora</taxon>
    </lineage>
</organism>
<keyword evidence="7 8" id="KW-0066">ATP synthesis</keyword>
<dbReference type="NCBIfam" id="NF009967">
    <property type="entry name" value="PRK13430.1"/>
    <property type="match status" value="1"/>
</dbReference>
<evidence type="ECO:0000313" key="10">
    <source>
        <dbReference type="Proteomes" id="UP000031419"/>
    </source>
</evidence>
<keyword evidence="3 8" id="KW-0375">Hydrogen ion transport</keyword>
<sequence>MSTLVNAASRDALAATELQLLQATDGAKPEEITELADQLFAVAGLLTRESGLRRALADISAEPQAREELARNLLADRLGPRALPVVVEAVRARWSGPQDLVAGLERMARVALLVQAERAGRLDAVEDELFRLGRIIGGQVDLDRLLSDPTGNAEGKLAVIDQLVSGKVEPITASLVRQLVSQPHGRRVSEGLEELAALSAKRRERSVAHVRSAFPLSEEQQQRLVRTLQRIYSRPIALHLEVDPEVGGGLFIRVGDEVIDGSIRGRLEALRRDLAE</sequence>
<gene>
    <name evidence="8" type="primary">atpH</name>
    <name evidence="9" type="ORF">GU90_18460</name>
</gene>
<comment type="similarity">
    <text evidence="8">Belongs to the ATPase delta chain family.</text>
</comment>
<protein>
    <recommendedName>
        <fullName evidence="8">ATP synthase subunit delta</fullName>
    </recommendedName>
    <alternativeName>
        <fullName evidence="8">ATP synthase F(1) sector subunit delta</fullName>
    </alternativeName>
    <alternativeName>
        <fullName evidence="8">F-type ATPase subunit delta</fullName>
        <shortName evidence="8">F-ATPase subunit delta</shortName>
    </alternativeName>
</protein>
<dbReference type="InterPro" id="IPR026015">
    <property type="entry name" value="ATP_synth_OSCP/delta_N_sf"/>
</dbReference>
<dbReference type="eggNOG" id="COG0712">
    <property type="taxonomic scope" value="Bacteria"/>
</dbReference>
<dbReference type="PANTHER" id="PTHR11910">
    <property type="entry name" value="ATP SYNTHASE DELTA CHAIN"/>
    <property type="match status" value="1"/>
</dbReference>
<dbReference type="GO" id="GO:0005886">
    <property type="term" value="C:plasma membrane"/>
    <property type="evidence" value="ECO:0007669"/>
    <property type="project" value="UniProtKB-SubCell"/>
</dbReference>
<evidence type="ECO:0000256" key="8">
    <source>
        <dbReference type="HAMAP-Rule" id="MF_01416"/>
    </source>
</evidence>
<keyword evidence="6 8" id="KW-0139">CF(1)</keyword>
<dbReference type="EMBL" id="JNVU01000048">
    <property type="protein sequence ID" value="KEI43109.1"/>
    <property type="molecule type" value="Genomic_DNA"/>
</dbReference>
<proteinExistence type="inferred from homology"/>
<reference evidence="9 10" key="1">
    <citation type="submission" date="2014-06" db="EMBL/GenBank/DDBJ databases">
        <title>Saccharopolyspora rectivirgula DSM-43113 Genome sequencing.</title>
        <authorList>
            <person name="Barrera C."/>
            <person name="Millon L."/>
            <person name="Rognon B."/>
            <person name="Zaugg C."/>
            <person name="Monod M."/>
        </authorList>
    </citation>
    <scope>NUCLEOTIDE SEQUENCE [LARGE SCALE GENOMIC DNA]</scope>
    <source>
        <strain evidence="9 10">DSM 43113</strain>
    </source>
</reference>
<dbReference type="HAMAP" id="MF_01416">
    <property type="entry name" value="ATP_synth_delta_bact"/>
    <property type="match status" value="1"/>
</dbReference>
<evidence type="ECO:0000256" key="2">
    <source>
        <dbReference type="ARBA" id="ARBA00022448"/>
    </source>
</evidence>
<evidence type="ECO:0000256" key="4">
    <source>
        <dbReference type="ARBA" id="ARBA00023065"/>
    </source>
</evidence>
<accession>A0A073B667</accession>
<dbReference type="RefSeq" id="WP_029722598.1">
    <property type="nucleotide sequence ID" value="NZ_JAJUIW010000001.1"/>
</dbReference>
<dbReference type="OrthoDB" id="5242917at2"/>
<dbReference type="AlphaFoldDB" id="A0A073B667"/>
<comment type="function">
    <text evidence="8">F(1)F(0) ATP synthase produces ATP from ADP in the presence of a proton or sodium gradient. F-type ATPases consist of two structural domains, F(1) containing the extramembraneous catalytic core and F(0) containing the membrane proton channel, linked together by a central stalk and a peripheral stalk. During catalysis, ATP synthesis in the catalytic domain of F(1) is coupled via a rotary mechanism of the central stalk subunits to proton translocation.</text>
</comment>
<dbReference type="NCBIfam" id="TIGR01145">
    <property type="entry name" value="ATP_synt_delta"/>
    <property type="match status" value="1"/>
</dbReference>
<name>A0A073B667_9PSEU</name>
<keyword evidence="5 8" id="KW-0472">Membrane</keyword>
<dbReference type="Pfam" id="PF00213">
    <property type="entry name" value="OSCP"/>
    <property type="match status" value="1"/>
</dbReference>
<evidence type="ECO:0000256" key="7">
    <source>
        <dbReference type="ARBA" id="ARBA00023310"/>
    </source>
</evidence>
<dbReference type="InterPro" id="IPR020781">
    <property type="entry name" value="ATPase_OSCP/d_CS"/>
</dbReference>
<dbReference type="GO" id="GO:0045259">
    <property type="term" value="C:proton-transporting ATP synthase complex"/>
    <property type="evidence" value="ECO:0007669"/>
    <property type="project" value="UniProtKB-KW"/>
</dbReference>
<keyword evidence="4 8" id="KW-0406">Ion transport</keyword>
<dbReference type="PROSITE" id="PS00389">
    <property type="entry name" value="ATPASE_DELTA"/>
    <property type="match status" value="1"/>
</dbReference>
<dbReference type="Gene3D" id="1.10.520.20">
    <property type="entry name" value="N-terminal domain of the delta subunit of the F1F0-ATP synthase"/>
    <property type="match status" value="1"/>
</dbReference>
<dbReference type="Proteomes" id="UP000031419">
    <property type="component" value="Unassembled WGS sequence"/>
</dbReference>